<reference evidence="14" key="2">
    <citation type="submission" date="2021-01" db="EMBL/GenBank/DDBJ databases">
        <authorList>
            <person name="Schikora-Tamarit M.A."/>
        </authorList>
    </citation>
    <scope>NUCLEOTIDE SEQUENCE</scope>
    <source>
        <strain evidence="14">CBS6341</strain>
    </source>
</reference>
<evidence type="ECO:0000256" key="6">
    <source>
        <dbReference type="ARBA" id="ARBA00022833"/>
    </source>
</evidence>
<dbReference type="OrthoDB" id="2590500at2759"/>
<proteinExistence type="inferred from homology"/>
<feature type="domain" description="RTR1-type" evidence="13">
    <location>
        <begin position="52"/>
        <end position="134"/>
    </location>
</feature>
<name>A0A9P8PJL7_9ASCO</name>
<accession>A0A9P8PJL7</accession>
<evidence type="ECO:0000256" key="7">
    <source>
        <dbReference type="ARBA" id="ARBA00022912"/>
    </source>
</evidence>
<comment type="caution">
    <text evidence="14">The sequence shown here is derived from an EMBL/GenBank/DDBJ whole genome shotgun (WGS) entry which is preliminary data.</text>
</comment>
<evidence type="ECO:0000256" key="3">
    <source>
        <dbReference type="ARBA" id="ARBA00022723"/>
    </source>
</evidence>
<dbReference type="PROSITE" id="PS51479">
    <property type="entry name" value="ZF_RTR1"/>
    <property type="match status" value="1"/>
</dbReference>
<evidence type="ECO:0000256" key="10">
    <source>
        <dbReference type="ARBA" id="ARBA00048336"/>
    </source>
</evidence>
<evidence type="ECO:0000256" key="1">
    <source>
        <dbReference type="ARBA" id="ARBA00004123"/>
    </source>
</evidence>
<keyword evidence="4 12" id="KW-0863">Zinc-finger</keyword>
<evidence type="ECO:0000256" key="5">
    <source>
        <dbReference type="ARBA" id="ARBA00022801"/>
    </source>
</evidence>
<comment type="similarity">
    <text evidence="2 11 12">Belongs to the RPAP2 family.</text>
</comment>
<dbReference type="PANTHER" id="PTHR14732:SF0">
    <property type="entry name" value="RNA POLYMERASE II SUBUNIT B1 CTD PHOSPHATASE RPAP2-RELATED"/>
    <property type="match status" value="1"/>
</dbReference>
<dbReference type="PANTHER" id="PTHR14732">
    <property type="entry name" value="RNA POLYMERASE II SUBUNIT B1 CTD PHOSPHATASE RPAP2-RELATED"/>
    <property type="match status" value="1"/>
</dbReference>
<keyword evidence="5 12" id="KW-0378">Hydrolase</keyword>
<evidence type="ECO:0000256" key="2">
    <source>
        <dbReference type="ARBA" id="ARBA00005676"/>
    </source>
</evidence>
<dbReference type="Proteomes" id="UP000769528">
    <property type="component" value="Unassembled WGS sequence"/>
</dbReference>
<dbReference type="InterPro" id="IPR039693">
    <property type="entry name" value="Rtr1/RPAP2"/>
</dbReference>
<keyword evidence="7 12" id="KW-0904">Protein phosphatase</keyword>
<evidence type="ECO:0000313" key="14">
    <source>
        <dbReference type="EMBL" id="KAH3672810.1"/>
    </source>
</evidence>
<comment type="catalytic activity">
    <reaction evidence="10 12">
        <text>O-phospho-L-threonyl-[protein] + H2O = L-threonyl-[protein] + phosphate</text>
        <dbReference type="Rhea" id="RHEA:47004"/>
        <dbReference type="Rhea" id="RHEA-COMP:11060"/>
        <dbReference type="Rhea" id="RHEA-COMP:11605"/>
        <dbReference type="ChEBI" id="CHEBI:15377"/>
        <dbReference type="ChEBI" id="CHEBI:30013"/>
        <dbReference type="ChEBI" id="CHEBI:43474"/>
        <dbReference type="ChEBI" id="CHEBI:61977"/>
        <dbReference type="EC" id="3.1.3.16"/>
    </reaction>
</comment>
<keyword evidence="3 12" id="KW-0479">Metal-binding</keyword>
<comment type="subcellular location">
    <subcellularLocation>
        <location evidence="1 12">Nucleus</location>
    </subcellularLocation>
</comment>
<keyword evidence="8 12" id="KW-0539">Nucleus</keyword>
<keyword evidence="6 12" id="KW-0862">Zinc</keyword>
<evidence type="ECO:0000256" key="9">
    <source>
        <dbReference type="ARBA" id="ARBA00047761"/>
    </source>
</evidence>
<comment type="catalytic activity">
    <reaction evidence="9 12">
        <text>O-phospho-L-seryl-[protein] + H2O = L-seryl-[protein] + phosphate</text>
        <dbReference type="Rhea" id="RHEA:20629"/>
        <dbReference type="Rhea" id="RHEA-COMP:9863"/>
        <dbReference type="Rhea" id="RHEA-COMP:11604"/>
        <dbReference type="ChEBI" id="CHEBI:15377"/>
        <dbReference type="ChEBI" id="CHEBI:29999"/>
        <dbReference type="ChEBI" id="CHEBI:43474"/>
        <dbReference type="ChEBI" id="CHEBI:83421"/>
        <dbReference type="EC" id="3.1.3.16"/>
    </reaction>
</comment>
<dbReference type="GO" id="GO:0005634">
    <property type="term" value="C:nucleus"/>
    <property type="evidence" value="ECO:0007669"/>
    <property type="project" value="UniProtKB-SubCell"/>
</dbReference>
<dbReference type="GO" id="GO:0043175">
    <property type="term" value="F:RNA polymerase core enzyme binding"/>
    <property type="evidence" value="ECO:0007669"/>
    <property type="project" value="UniProtKB-UniRule"/>
</dbReference>
<evidence type="ECO:0000256" key="12">
    <source>
        <dbReference type="RuleBase" id="RU367080"/>
    </source>
</evidence>
<evidence type="ECO:0000256" key="11">
    <source>
        <dbReference type="PROSITE-ProRule" id="PRU00812"/>
    </source>
</evidence>
<dbReference type="InterPro" id="IPR038534">
    <property type="entry name" value="Rtr1/RPAP2_sf"/>
</dbReference>
<protein>
    <recommendedName>
        <fullName evidence="12">RNA polymerase II subunit B1 CTD phosphatase RPAP2 homolog</fullName>
        <ecNumber evidence="12">3.1.3.16</ecNumber>
    </recommendedName>
</protein>
<dbReference type="EMBL" id="JAEUBF010001112">
    <property type="protein sequence ID" value="KAH3672810.1"/>
    <property type="molecule type" value="Genomic_DNA"/>
</dbReference>
<evidence type="ECO:0000259" key="13">
    <source>
        <dbReference type="PROSITE" id="PS51479"/>
    </source>
</evidence>
<dbReference type="Pfam" id="PF04181">
    <property type="entry name" value="RPAP2_Rtr1"/>
    <property type="match status" value="1"/>
</dbReference>
<dbReference type="InterPro" id="IPR007308">
    <property type="entry name" value="Rtr1/RPAP2_dom"/>
</dbReference>
<keyword evidence="15" id="KW-1185">Reference proteome</keyword>
<evidence type="ECO:0000256" key="8">
    <source>
        <dbReference type="ARBA" id="ARBA00023242"/>
    </source>
</evidence>
<dbReference type="Gene3D" id="1.25.40.820">
    <property type="match status" value="1"/>
</dbReference>
<dbReference type="GO" id="GO:0008270">
    <property type="term" value="F:zinc ion binding"/>
    <property type="evidence" value="ECO:0007669"/>
    <property type="project" value="UniProtKB-KW"/>
</dbReference>
<reference evidence="14" key="1">
    <citation type="journal article" date="2021" name="Open Biol.">
        <title>Shared evolutionary footprints suggest mitochondrial oxidative damage underlies multiple complex I losses in fungi.</title>
        <authorList>
            <person name="Schikora-Tamarit M.A."/>
            <person name="Marcet-Houben M."/>
            <person name="Nosek J."/>
            <person name="Gabaldon T."/>
        </authorList>
    </citation>
    <scope>NUCLEOTIDE SEQUENCE</scope>
    <source>
        <strain evidence="14">CBS6341</strain>
    </source>
</reference>
<evidence type="ECO:0000256" key="4">
    <source>
        <dbReference type="ARBA" id="ARBA00022771"/>
    </source>
</evidence>
<dbReference type="EC" id="3.1.3.16" evidence="12"/>
<sequence length="248" mass="29005">MPKLTTISSFNNDILVHYHHLGTLTLQDANKLTLSIIEELSEDQCDRFLLKFITRFITKDIYDEVVKERNINKLCAYPLCGNEPNRIKDTYSYSYQKSKMLPYFYLNSFCSKDHYQSSEFYKTQLSDEAIFSRKDITVEGYGKMKYEINTTLLEEVIDKYVNRSDPSETMLDIIRDLESLSLDGENGPNKDEMMGVMSRMLEDVKIVEKEPTESVVAPYLPNENLEDNQTYEYLQDQSKAIDGYIFQR</sequence>
<comment type="function">
    <text evidence="12">Putative RNA polymerase II subunit B1 C-terminal domain (CTD) phosphatase involved in RNA polymerase II transcription regulation.</text>
</comment>
<dbReference type="GO" id="GO:0005737">
    <property type="term" value="C:cytoplasm"/>
    <property type="evidence" value="ECO:0007669"/>
    <property type="project" value="TreeGrafter"/>
</dbReference>
<evidence type="ECO:0000313" key="15">
    <source>
        <dbReference type="Proteomes" id="UP000769528"/>
    </source>
</evidence>
<gene>
    <name evidence="14" type="ORF">WICMUC_004032</name>
</gene>
<dbReference type="GO" id="GO:0008420">
    <property type="term" value="F:RNA polymerase II CTD heptapeptide repeat phosphatase activity"/>
    <property type="evidence" value="ECO:0007669"/>
    <property type="project" value="UniProtKB-UniRule"/>
</dbReference>
<dbReference type="AlphaFoldDB" id="A0A9P8PJL7"/>
<organism evidence="14 15">
    <name type="scientific">Wickerhamomyces mucosus</name>
    <dbReference type="NCBI Taxonomy" id="1378264"/>
    <lineage>
        <taxon>Eukaryota</taxon>
        <taxon>Fungi</taxon>
        <taxon>Dikarya</taxon>
        <taxon>Ascomycota</taxon>
        <taxon>Saccharomycotina</taxon>
        <taxon>Saccharomycetes</taxon>
        <taxon>Phaffomycetales</taxon>
        <taxon>Wickerhamomycetaceae</taxon>
        <taxon>Wickerhamomyces</taxon>
    </lineage>
</organism>